<keyword evidence="2" id="KW-0040">ANK repeat</keyword>
<name>A0A1L7XD57_9HELO</name>
<keyword evidence="4" id="KW-1185">Reference proteome</keyword>
<evidence type="ECO:0000256" key="2">
    <source>
        <dbReference type="ARBA" id="ARBA00023043"/>
    </source>
</evidence>
<gene>
    <name evidence="3" type="ORF">PAC_12877</name>
</gene>
<proteinExistence type="predicted"/>
<dbReference type="InterPro" id="IPR050745">
    <property type="entry name" value="Multifunctional_regulatory"/>
</dbReference>
<dbReference type="InterPro" id="IPR036770">
    <property type="entry name" value="Ankyrin_rpt-contain_sf"/>
</dbReference>
<evidence type="ECO:0008006" key="5">
    <source>
        <dbReference type="Google" id="ProtNLM"/>
    </source>
</evidence>
<evidence type="ECO:0000313" key="4">
    <source>
        <dbReference type="Proteomes" id="UP000184330"/>
    </source>
</evidence>
<dbReference type="OrthoDB" id="2980193at2759"/>
<dbReference type="SMART" id="SM00248">
    <property type="entry name" value="ANK"/>
    <property type="match status" value="5"/>
</dbReference>
<dbReference type="Gene3D" id="1.25.40.20">
    <property type="entry name" value="Ankyrin repeat-containing domain"/>
    <property type="match status" value="1"/>
</dbReference>
<dbReference type="PANTHER" id="PTHR24189:SF50">
    <property type="entry name" value="ANKYRIN REPEAT AND SOCS BOX PROTEIN 2"/>
    <property type="match status" value="1"/>
</dbReference>
<dbReference type="PANTHER" id="PTHR24189">
    <property type="entry name" value="MYOTROPHIN"/>
    <property type="match status" value="1"/>
</dbReference>
<dbReference type="STRING" id="576137.A0A1L7XD57"/>
<evidence type="ECO:0000256" key="1">
    <source>
        <dbReference type="ARBA" id="ARBA00022737"/>
    </source>
</evidence>
<protein>
    <recommendedName>
        <fullName evidence="5">Ankyrin</fullName>
    </recommendedName>
</protein>
<reference evidence="3 4" key="1">
    <citation type="submission" date="2016-03" db="EMBL/GenBank/DDBJ databases">
        <authorList>
            <person name="Ploux O."/>
        </authorList>
    </citation>
    <scope>NUCLEOTIDE SEQUENCE [LARGE SCALE GENOMIC DNA]</scope>
    <source>
        <strain evidence="3 4">UAMH 11012</strain>
    </source>
</reference>
<dbReference type="AlphaFoldDB" id="A0A1L7XD57"/>
<keyword evidence="1" id="KW-0677">Repeat</keyword>
<dbReference type="Proteomes" id="UP000184330">
    <property type="component" value="Unassembled WGS sequence"/>
</dbReference>
<accession>A0A1L7XD57</accession>
<dbReference type="EMBL" id="FJOG01000022">
    <property type="protein sequence ID" value="CZR62980.1"/>
    <property type="molecule type" value="Genomic_DNA"/>
</dbReference>
<dbReference type="InterPro" id="IPR002110">
    <property type="entry name" value="Ankyrin_rpt"/>
</dbReference>
<dbReference type="SUPFAM" id="SSF48403">
    <property type="entry name" value="Ankyrin repeat"/>
    <property type="match status" value="1"/>
</dbReference>
<sequence length="445" mass="49213">MDEPEELSFQLPPEYIEAFPHRISREPRGISALMKAAANKDSRILRAVLACRSNSRPAPDRKTTPAEYQSWLREQQSDTFGPNAAVETPGQDPINSPLLQAIRSQLPGNADLLLKAGADPDGIDMETQEMYQALFLRFRPSIPDYVDIDGDVASRQQLLGCMKLPQTAPITREEIEQRALTVSPFWTFANAMMLGRYPKGDEMHSLVAAAMHPSTEMIDKLLETGADASSWIYSQIGISEDPMPSNIAISSPLHAAVATENVGMISHLLSRGFDPNFLPTGTPLMALTPLMSTFLSSEQATTSATSTQTSATSQLPLTFNQALYDTLISHPSIRYTTTSYVLRVHVFHLAAAHVSFPLFKYILSTIPLSPSYVLPTALDHTLLHIACLPPSTRHFKRSLTTLRSIHDTRCLQMPQSRRIIPSHATGSFPHYDLNGNTDEKCWGTR</sequence>
<evidence type="ECO:0000313" key="3">
    <source>
        <dbReference type="EMBL" id="CZR62980.1"/>
    </source>
</evidence>
<organism evidence="3 4">
    <name type="scientific">Phialocephala subalpina</name>
    <dbReference type="NCBI Taxonomy" id="576137"/>
    <lineage>
        <taxon>Eukaryota</taxon>
        <taxon>Fungi</taxon>
        <taxon>Dikarya</taxon>
        <taxon>Ascomycota</taxon>
        <taxon>Pezizomycotina</taxon>
        <taxon>Leotiomycetes</taxon>
        <taxon>Helotiales</taxon>
        <taxon>Mollisiaceae</taxon>
        <taxon>Phialocephala</taxon>
        <taxon>Phialocephala fortinii species complex</taxon>
    </lineage>
</organism>